<keyword evidence="1" id="KW-1133">Transmembrane helix</keyword>
<protein>
    <submittedName>
        <fullName evidence="2">Uncharacterized protein</fullName>
    </submittedName>
</protein>
<evidence type="ECO:0000313" key="3">
    <source>
        <dbReference type="Proteomes" id="UP000196435"/>
    </source>
</evidence>
<reference evidence="3" key="1">
    <citation type="submission" date="2016-12" db="EMBL/GenBank/DDBJ databases">
        <authorList>
            <person name="Gaudriault S."/>
        </authorList>
    </citation>
    <scope>NUCLEOTIDE SEQUENCE [LARGE SCALE GENOMIC DNA]</scope>
    <source>
        <strain evidence="3">HGB1681 (deposited as PTA-6826 in the American Type Culture Collection)</strain>
    </source>
</reference>
<keyword evidence="1" id="KW-0812">Transmembrane</keyword>
<feature type="transmembrane region" description="Helical" evidence="1">
    <location>
        <begin position="29"/>
        <end position="48"/>
    </location>
</feature>
<keyword evidence="1" id="KW-0472">Membrane</keyword>
<evidence type="ECO:0000313" key="2">
    <source>
        <dbReference type="EMBL" id="SIP74403.1"/>
    </source>
</evidence>
<dbReference type="AlphaFoldDB" id="A0A1N6MZW0"/>
<gene>
    <name evidence="2" type="ORF">XIS1_610049</name>
</gene>
<dbReference type="Proteomes" id="UP000196435">
    <property type="component" value="Unassembled WGS sequence"/>
</dbReference>
<organism evidence="2 3">
    <name type="scientific">Xenorhabdus innexi</name>
    <dbReference type="NCBI Taxonomy" id="290109"/>
    <lineage>
        <taxon>Bacteria</taxon>
        <taxon>Pseudomonadati</taxon>
        <taxon>Pseudomonadota</taxon>
        <taxon>Gammaproteobacteria</taxon>
        <taxon>Enterobacterales</taxon>
        <taxon>Morganellaceae</taxon>
        <taxon>Xenorhabdus</taxon>
    </lineage>
</organism>
<proteinExistence type="predicted"/>
<dbReference type="EMBL" id="FTLG01000205">
    <property type="protein sequence ID" value="SIP74403.1"/>
    <property type="molecule type" value="Genomic_DNA"/>
</dbReference>
<evidence type="ECO:0000256" key="1">
    <source>
        <dbReference type="SAM" id="Phobius"/>
    </source>
</evidence>
<sequence>MQFIHEVISIYSSSIKSILANGFHSNKLILVNFLFSLLSVAAIISLQLI</sequence>
<accession>A0A1N6MZW0</accession>
<name>A0A1N6MZW0_9GAMM</name>